<dbReference type="EMBL" id="JAWDGP010003665">
    <property type="protein sequence ID" value="KAK3771955.1"/>
    <property type="molecule type" value="Genomic_DNA"/>
</dbReference>
<evidence type="ECO:0000313" key="2">
    <source>
        <dbReference type="EMBL" id="KAK3771955.1"/>
    </source>
</evidence>
<protein>
    <submittedName>
        <fullName evidence="2">Uncharacterized protein</fullName>
    </submittedName>
</protein>
<name>A0AAE0ZMI7_9GAST</name>
<sequence>MDTRYSVSLDNSRFESNRLIAWCLPISCCGLVFLSGSGVTAPAWGGCVSGELPTRPHVRSDESLPLRTMKLIRHTVEIYLRCENRSCDRSEVQGLACPTGTPEKVLEDLSKKARRVKRNPGESSRRSHQESLPCEEEPRRKF</sequence>
<gene>
    <name evidence="2" type="ORF">RRG08_011868</name>
</gene>
<evidence type="ECO:0000256" key="1">
    <source>
        <dbReference type="SAM" id="MobiDB-lite"/>
    </source>
</evidence>
<dbReference type="AlphaFoldDB" id="A0AAE0ZMI7"/>
<keyword evidence="3" id="KW-1185">Reference proteome</keyword>
<evidence type="ECO:0000313" key="3">
    <source>
        <dbReference type="Proteomes" id="UP001283361"/>
    </source>
</evidence>
<comment type="caution">
    <text evidence="2">The sequence shown here is derived from an EMBL/GenBank/DDBJ whole genome shotgun (WGS) entry which is preliminary data.</text>
</comment>
<proteinExistence type="predicted"/>
<organism evidence="2 3">
    <name type="scientific">Elysia crispata</name>
    <name type="common">lettuce slug</name>
    <dbReference type="NCBI Taxonomy" id="231223"/>
    <lineage>
        <taxon>Eukaryota</taxon>
        <taxon>Metazoa</taxon>
        <taxon>Spiralia</taxon>
        <taxon>Lophotrochozoa</taxon>
        <taxon>Mollusca</taxon>
        <taxon>Gastropoda</taxon>
        <taxon>Heterobranchia</taxon>
        <taxon>Euthyneura</taxon>
        <taxon>Panpulmonata</taxon>
        <taxon>Sacoglossa</taxon>
        <taxon>Placobranchoidea</taxon>
        <taxon>Plakobranchidae</taxon>
        <taxon>Elysia</taxon>
    </lineage>
</organism>
<feature type="region of interest" description="Disordered" evidence="1">
    <location>
        <begin position="108"/>
        <end position="142"/>
    </location>
</feature>
<accession>A0AAE0ZMI7</accession>
<reference evidence="2" key="1">
    <citation type="journal article" date="2023" name="G3 (Bethesda)">
        <title>A reference genome for the long-term kleptoplast-retaining sea slug Elysia crispata morphotype clarki.</title>
        <authorList>
            <person name="Eastman K.E."/>
            <person name="Pendleton A.L."/>
            <person name="Shaikh M.A."/>
            <person name="Suttiyut T."/>
            <person name="Ogas R."/>
            <person name="Tomko P."/>
            <person name="Gavelis G."/>
            <person name="Widhalm J.R."/>
            <person name="Wisecaver J.H."/>
        </authorList>
    </citation>
    <scope>NUCLEOTIDE SEQUENCE</scope>
    <source>
        <strain evidence="2">ECLA1</strain>
    </source>
</reference>
<dbReference type="Proteomes" id="UP001283361">
    <property type="component" value="Unassembled WGS sequence"/>
</dbReference>
<feature type="compositionally biased region" description="Basic and acidic residues" evidence="1">
    <location>
        <begin position="119"/>
        <end position="129"/>
    </location>
</feature>